<protein>
    <recommendedName>
        <fullName evidence="3">DUF4595 domain-containing protein</fullName>
    </recommendedName>
</protein>
<name>A0ABR7Y0D0_9SPHI</name>
<dbReference type="PROSITE" id="PS51257">
    <property type="entry name" value="PROKAR_LIPOPROTEIN"/>
    <property type="match status" value="1"/>
</dbReference>
<keyword evidence="2" id="KW-1185">Reference proteome</keyword>
<evidence type="ECO:0008006" key="3">
    <source>
        <dbReference type="Google" id="ProtNLM"/>
    </source>
</evidence>
<evidence type="ECO:0000313" key="1">
    <source>
        <dbReference type="EMBL" id="MBD1424764.1"/>
    </source>
</evidence>
<dbReference type="EMBL" id="JACNYK010000001">
    <property type="protein sequence ID" value="MBD1424764.1"/>
    <property type="molecule type" value="Genomic_DNA"/>
</dbReference>
<reference evidence="1 2" key="1">
    <citation type="submission" date="2020-08" db="EMBL/GenBank/DDBJ databases">
        <title>Sphingobacterium sp. DN00404 isolated from aquaculture water.</title>
        <authorList>
            <person name="Zhang M."/>
        </authorList>
    </citation>
    <scope>NUCLEOTIDE SEQUENCE [LARGE SCALE GENOMIC DNA]</scope>
    <source>
        <strain evidence="1 2">KCTC 32294</strain>
    </source>
</reference>
<dbReference type="RefSeq" id="WP_190307870.1">
    <property type="nucleotide sequence ID" value="NZ_JACNYK010000001.1"/>
</dbReference>
<dbReference type="Proteomes" id="UP000606494">
    <property type="component" value="Unassembled WGS sequence"/>
</dbReference>
<sequence>MKRLLYILLVWGLFASCKSDDMEDLLSDRISSIEISAVTATGGYGSSATGATYRFEYDAMDRLKKVNDKEFYYGTNGRVEFSRIERKAKDEYRDEEYVEHLSYHWDAQGRLKEVYVDLLYQKYNYTSEYPVWEQDKESKEENELLATFSYEGANRKPSTIRYRKMSFDLPSPYVTLGKEEEVRYLYDDDDNVISIQLDGYLKHAQLGTDPLISLVPYKKAVSNTYLGNPHYLTKIYAQLGFHPYDLAEVISANSIARSQADAEIEGDEDINWTLPEGEDINWTDWGIDSNTDNLPFLFDGKTTYSYRFNALELPTEIVGEGNRRKELIVITYE</sequence>
<proteinExistence type="predicted"/>
<dbReference type="Gene3D" id="2.180.10.10">
    <property type="entry name" value="RHS repeat-associated core"/>
    <property type="match status" value="1"/>
</dbReference>
<organism evidence="1 2">
    <name type="scientific">Sphingobacterium arenae</name>
    <dbReference type="NCBI Taxonomy" id="1280598"/>
    <lineage>
        <taxon>Bacteria</taxon>
        <taxon>Pseudomonadati</taxon>
        <taxon>Bacteroidota</taxon>
        <taxon>Sphingobacteriia</taxon>
        <taxon>Sphingobacteriales</taxon>
        <taxon>Sphingobacteriaceae</taxon>
        <taxon>Sphingobacterium</taxon>
    </lineage>
</organism>
<gene>
    <name evidence="1" type="ORF">H8B17_04135</name>
</gene>
<comment type="caution">
    <text evidence="1">The sequence shown here is derived from an EMBL/GenBank/DDBJ whole genome shotgun (WGS) entry which is preliminary data.</text>
</comment>
<accession>A0ABR7Y0D0</accession>
<evidence type="ECO:0000313" key="2">
    <source>
        <dbReference type="Proteomes" id="UP000606494"/>
    </source>
</evidence>